<accession>A0A6A5C1A2</accession>
<feature type="domain" description="GmrSD restriction endonucleases N-terminal" evidence="2">
    <location>
        <begin position="20"/>
        <end position="308"/>
    </location>
</feature>
<evidence type="ECO:0000256" key="1">
    <source>
        <dbReference type="SAM" id="Coils"/>
    </source>
</evidence>
<evidence type="ECO:0000313" key="4">
    <source>
        <dbReference type="Proteomes" id="UP000444721"/>
    </source>
</evidence>
<dbReference type="AlphaFoldDB" id="A0A6A5C1A2"/>
<keyword evidence="1" id="KW-0175">Coiled coil</keyword>
<dbReference type="EMBL" id="VFQX01000023">
    <property type="protein sequence ID" value="KAF0979640.1"/>
    <property type="molecule type" value="Genomic_DNA"/>
</dbReference>
<protein>
    <recommendedName>
        <fullName evidence="2">GmrSD restriction endonucleases N-terminal domain-containing protein</fullName>
    </recommendedName>
</protein>
<feature type="coiled-coil region" evidence="1">
    <location>
        <begin position="379"/>
        <end position="406"/>
    </location>
</feature>
<dbReference type="GeneID" id="68108526"/>
<dbReference type="VEuPathDB" id="AmoebaDB:FDP41_001308"/>
<dbReference type="VEuPathDB" id="AmoebaDB:NF0082050"/>
<name>A0A6A5C1A2_NAEFO</name>
<reference evidence="3 4" key="1">
    <citation type="journal article" date="2019" name="Sci. Rep.">
        <title>Nanopore sequencing improves the draft genome of the human pathogenic amoeba Naegleria fowleri.</title>
        <authorList>
            <person name="Liechti N."/>
            <person name="Schurch N."/>
            <person name="Bruggmann R."/>
            <person name="Wittwer M."/>
        </authorList>
    </citation>
    <scope>NUCLEOTIDE SEQUENCE [LARGE SCALE GENOMIC DNA]</scope>
    <source>
        <strain evidence="3 4">ATCC 30894</strain>
    </source>
</reference>
<dbReference type="OrthoDB" id="192041at2759"/>
<proteinExistence type="predicted"/>
<comment type="caution">
    <text evidence="3">The sequence shown here is derived from an EMBL/GenBank/DDBJ whole genome shotgun (WGS) entry which is preliminary data.</text>
</comment>
<organism evidence="3 4">
    <name type="scientific">Naegleria fowleri</name>
    <name type="common">Brain eating amoeba</name>
    <dbReference type="NCBI Taxonomy" id="5763"/>
    <lineage>
        <taxon>Eukaryota</taxon>
        <taxon>Discoba</taxon>
        <taxon>Heterolobosea</taxon>
        <taxon>Tetramitia</taxon>
        <taxon>Eutetramitia</taxon>
        <taxon>Vahlkampfiidae</taxon>
        <taxon>Naegleria</taxon>
    </lineage>
</organism>
<evidence type="ECO:0000313" key="3">
    <source>
        <dbReference type="EMBL" id="KAF0979640.1"/>
    </source>
</evidence>
<dbReference type="Pfam" id="PF03235">
    <property type="entry name" value="GmrSD_N"/>
    <property type="match status" value="1"/>
</dbReference>
<sequence length="472" mass="55492">MVKIEPHNPESFFLSLHSTTQIYIPIFQRKFCWLPKYVTTLWNNICKSSSMNGHHIGKIFLQQHQTYTATTLIGSSAHSPCSTDLSCIDGQQRLSTLMICLCAMRDLILEEEETFRMPENEKSSPHKQYLHDMLNKLHRILFVNAEKHALKGPVQFLEELSNTQQLLNSTREQQSEWFLRMKQHSRLVPSRDDRKTFFAVLIGLSRFSSLKEGNFNPWILFAYHFFYNAIKKDLNRFPSKKIERLQSFHMTHVLQHVRFVTVEYQQNEMNAQERFKDLYHTGKANQILFFIKTPGIDLAQSDLIKNHVLSLFKTEEKQFEMYEKYWLPMERRFCTFENISLNANDGGSSLSTVVDASYATLETLQSRELDIFIEWFVFNVKHSEHNEDLQNKYKKFQQQKEQSQQLPLIMQLGMYSSGTEPSLFNEFIATLFPSSTSVEESHVEEVLARMLKSLDDFFMTLHRAQEELSRTI</sequence>
<keyword evidence="4" id="KW-1185">Reference proteome</keyword>
<dbReference type="VEuPathDB" id="AmoebaDB:NfTy_030290"/>
<dbReference type="PANTHER" id="PTHR35149:SF1">
    <property type="entry name" value="DUF5655 DOMAIN-CONTAINING PROTEIN"/>
    <property type="match status" value="1"/>
</dbReference>
<dbReference type="InterPro" id="IPR004919">
    <property type="entry name" value="GmrSD_N"/>
</dbReference>
<dbReference type="Proteomes" id="UP000444721">
    <property type="component" value="Unassembled WGS sequence"/>
</dbReference>
<gene>
    <name evidence="3" type="ORF">FDP41_001308</name>
</gene>
<evidence type="ECO:0000259" key="2">
    <source>
        <dbReference type="Pfam" id="PF03235"/>
    </source>
</evidence>
<dbReference type="PANTHER" id="PTHR35149">
    <property type="entry name" value="SLL5132 PROTEIN"/>
    <property type="match status" value="1"/>
</dbReference>
<dbReference type="RefSeq" id="XP_044564353.1">
    <property type="nucleotide sequence ID" value="XM_044703670.1"/>
</dbReference>